<organism evidence="2 3">
    <name type="scientific">Brassica napus</name>
    <name type="common">Rape</name>
    <dbReference type="NCBI Taxonomy" id="3708"/>
    <lineage>
        <taxon>Eukaryota</taxon>
        <taxon>Viridiplantae</taxon>
        <taxon>Streptophyta</taxon>
        <taxon>Embryophyta</taxon>
        <taxon>Tracheophyta</taxon>
        <taxon>Spermatophyta</taxon>
        <taxon>Magnoliopsida</taxon>
        <taxon>eudicotyledons</taxon>
        <taxon>Gunneridae</taxon>
        <taxon>Pentapetalae</taxon>
        <taxon>rosids</taxon>
        <taxon>malvids</taxon>
        <taxon>Brassicales</taxon>
        <taxon>Brassicaceae</taxon>
        <taxon>Brassiceae</taxon>
        <taxon>Brassica</taxon>
    </lineage>
</organism>
<name>A0ABQ8AJ56_BRANA</name>
<sequence length="349" mass="38958">MILGGDRDGARFQRQDLPLLCHFGTVQLCGETDGSRDSKAVRFEGVKGYMSPDFQASGVATQESDVFAFGVMMLELLSGEEPLKYTYEKTVGDFERTLVIETAKALMRLALECVEDEAVNRLEMGRVAGKISQLYLESEKWLANMKTSFPGFRSLISLLGSQSLVSRFGQRNLCVGRYKARGKAGKRDLVVKVSLQVYIADCPKEPIIEILQFEKHQDMDQLSDHEHNDPYGNLLNSAHKPLLSSGSGSQLFSFVHFRSYSMLALPAPNTAPVTGPVKTESSKPSFDLEDWNCYSGQTLWNGHKSGTEELLSFRGVPLERDKFSVRCGREGICIPGKKMEEETRNHSTY</sequence>
<protein>
    <recommendedName>
        <fullName evidence="1">Protein kinase domain-containing protein</fullName>
    </recommendedName>
</protein>
<feature type="domain" description="Protein kinase" evidence="1">
    <location>
        <begin position="1"/>
        <end position="136"/>
    </location>
</feature>
<dbReference type="PANTHER" id="PTHR36034">
    <property type="entry name" value="EXPRESSED PROTEIN"/>
    <property type="match status" value="1"/>
</dbReference>
<keyword evidence="3" id="KW-1185">Reference proteome</keyword>
<accession>A0ABQ8AJ56</accession>
<dbReference type="SUPFAM" id="SSF56112">
    <property type="entry name" value="Protein kinase-like (PK-like)"/>
    <property type="match status" value="1"/>
</dbReference>
<gene>
    <name evidence="2" type="ORF">HID58_054974</name>
</gene>
<dbReference type="PROSITE" id="PS50011">
    <property type="entry name" value="PROTEIN_KINASE_DOM"/>
    <property type="match status" value="1"/>
</dbReference>
<dbReference type="Pfam" id="PF07714">
    <property type="entry name" value="PK_Tyr_Ser-Thr"/>
    <property type="match status" value="1"/>
</dbReference>
<evidence type="ECO:0000313" key="2">
    <source>
        <dbReference type="EMBL" id="KAH0892545.1"/>
    </source>
</evidence>
<reference evidence="2 3" key="1">
    <citation type="submission" date="2021-05" db="EMBL/GenBank/DDBJ databases">
        <title>Genome Assembly of Synthetic Allotetraploid Brassica napus Reveals Homoeologous Exchanges between Subgenomes.</title>
        <authorList>
            <person name="Davis J.T."/>
        </authorList>
    </citation>
    <scope>NUCLEOTIDE SEQUENCE [LARGE SCALE GENOMIC DNA]</scope>
    <source>
        <strain evidence="3">cv. Da-Ae</strain>
        <tissue evidence="2">Seedling</tissue>
    </source>
</reference>
<dbReference type="InterPro" id="IPR001245">
    <property type="entry name" value="Ser-Thr/Tyr_kinase_cat_dom"/>
</dbReference>
<dbReference type="Gene3D" id="1.10.510.10">
    <property type="entry name" value="Transferase(Phosphotransferase) domain 1"/>
    <property type="match status" value="1"/>
</dbReference>
<dbReference type="PANTHER" id="PTHR36034:SF2">
    <property type="entry name" value="EXPRESSED PROTEIN"/>
    <property type="match status" value="1"/>
</dbReference>
<dbReference type="InterPro" id="IPR000719">
    <property type="entry name" value="Prot_kinase_dom"/>
</dbReference>
<proteinExistence type="predicted"/>
<dbReference type="EMBL" id="JAGKQM010000013">
    <property type="protein sequence ID" value="KAH0892545.1"/>
    <property type="molecule type" value="Genomic_DNA"/>
</dbReference>
<dbReference type="Proteomes" id="UP000824890">
    <property type="component" value="Unassembled WGS sequence"/>
</dbReference>
<evidence type="ECO:0000259" key="1">
    <source>
        <dbReference type="PROSITE" id="PS50011"/>
    </source>
</evidence>
<comment type="caution">
    <text evidence="2">The sequence shown here is derived from an EMBL/GenBank/DDBJ whole genome shotgun (WGS) entry which is preliminary data.</text>
</comment>
<dbReference type="InterPro" id="IPR011009">
    <property type="entry name" value="Kinase-like_dom_sf"/>
</dbReference>
<evidence type="ECO:0000313" key="3">
    <source>
        <dbReference type="Proteomes" id="UP000824890"/>
    </source>
</evidence>